<name>A0A1F7ZZ71_9EURO</name>
<dbReference type="EMBL" id="LYCR01000056">
    <property type="protein sequence ID" value="OGM44395.1"/>
    <property type="molecule type" value="Genomic_DNA"/>
</dbReference>
<feature type="region of interest" description="Disordered" evidence="1">
    <location>
        <begin position="218"/>
        <end position="237"/>
    </location>
</feature>
<reference evidence="2 3" key="1">
    <citation type="journal article" date="2016" name="Genome Biol. Evol.">
        <title>Draft genome sequence of an aflatoxigenic Aspergillus species, A. bombycis.</title>
        <authorList>
            <person name="Moore G.G."/>
            <person name="Mack B.M."/>
            <person name="Beltz S.B."/>
            <person name="Gilbert M.K."/>
        </authorList>
    </citation>
    <scope>NUCLEOTIDE SEQUENCE [LARGE SCALE GENOMIC DNA]</scope>
    <source>
        <strain evidence="3">NRRL 26010</strain>
    </source>
</reference>
<dbReference type="InterPro" id="IPR029063">
    <property type="entry name" value="SAM-dependent_MTases_sf"/>
</dbReference>
<dbReference type="Gene3D" id="3.40.50.150">
    <property type="entry name" value="Vaccinia Virus protein VP39"/>
    <property type="match status" value="1"/>
</dbReference>
<sequence length="386" mass="42853">MKQIKSLLAMVLGVIERIIQYIIGVDDRKLYSLDHAVLSMEVPPRSMWMNMGYWKNTGSFTKACEALLEQVLIAAQLLNEDGTPVKAPHQDIKLVDVGIGCGDQSLYLTRRLSRVSPDSVTTTPSNGIKTATDNGSGAHSSEMRKRRGPNAHESRPLFDSYVGVTIEQSQADFAQERLSSDSAGDSEISAEWTPDVKIFAADAADPSSWGIELQQTALGNSGHAESKSEATSTDTGSEKTQRWLLALDTMYHYKPSRDPLLKYACRDMQASIMAFDLLISGSASLWEKLILRSMCLISGMPYSNFLTEEEYVNMLVRAGYQQDMIEMRDISEDVFAGIANYIRKQDAELRRYGMTVGKFKGAAKAFNWWARTGVLRGCVVVARTQE</sequence>
<comment type="caution">
    <text evidence="2">The sequence shown here is derived from an EMBL/GenBank/DDBJ whole genome shotgun (WGS) entry which is preliminary data.</text>
</comment>
<dbReference type="AlphaFoldDB" id="A0A1F7ZZ71"/>
<protein>
    <recommendedName>
        <fullName evidence="4">S-adenosyl-L-methionine-dependent methyltransferase</fullName>
    </recommendedName>
</protein>
<dbReference type="STRING" id="109264.A0A1F7ZZ71"/>
<evidence type="ECO:0000256" key="1">
    <source>
        <dbReference type="SAM" id="MobiDB-lite"/>
    </source>
</evidence>
<dbReference type="Proteomes" id="UP000179179">
    <property type="component" value="Unassembled WGS sequence"/>
</dbReference>
<dbReference type="OrthoDB" id="61390at2759"/>
<feature type="region of interest" description="Disordered" evidence="1">
    <location>
        <begin position="116"/>
        <end position="157"/>
    </location>
</feature>
<evidence type="ECO:0000313" key="2">
    <source>
        <dbReference type="EMBL" id="OGM44395.1"/>
    </source>
</evidence>
<keyword evidence="3" id="KW-1185">Reference proteome</keyword>
<gene>
    <name evidence="2" type="ORF">ABOM_006784</name>
</gene>
<accession>A0A1F7ZZ71</accession>
<proteinExistence type="predicted"/>
<dbReference type="GeneID" id="34450174"/>
<organism evidence="2 3">
    <name type="scientific">Aspergillus bombycis</name>
    <dbReference type="NCBI Taxonomy" id="109264"/>
    <lineage>
        <taxon>Eukaryota</taxon>
        <taxon>Fungi</taxon>
        <taxon>Dikarya</taxon>
        <taxon>Ascomycota</taxon>
        <taxon>Pezizomycotina</taxon>
        <taxon>Eurotiomycetes</taxon>
        <taxon>Eurotiomycetidae</taxon>
        <taxon>Eurotiales</taxon>
        <taxon>Aspergillaceae</taxon>
        <taxon>Aspergillus</taxon>
    </lineage>
</organism>
<evidence type="ECO:0008006" key="4">
    <source>
        <dbReference type="Google" id="ProtNLM"/>
    </source>
</evidence>
<evidence type="ECO:0000313" key="3">
    <source>
        <dbReference type="Proteomes" id="UP000179179"/>
    </source>
</evidence>
<dbReference type="RefSeq" id="XP_022388112.1">
    <property type="nucleotide sequence ID" value="XM_022533913.1"/>
</dbReference>
<feature type="compositionally biased region" description="Polar residues" evidence="1">
    <location>
        <begin position="116"/>
        <end position="139"/>
    </location>
</feature>